<sequence length="226" mass="24353">MSRQRRSPTILDSPNQNMASSGSEPLLSELSGDPTRPKQAQKKVQQKWIFLAVMSGLTAATNGLFAKLSTTESTGNIAAGLAEFLGLGEHVKPFEAVMRLSFFVLNLVCNGIMWALFTRALATGNSTTQVSMVNTSANFMATAVMGWAIFSESFPPLWFVGASLLVIGNVIIGNKDEGNPDENPNAGDDDDDATSLQSLQDREIDSGRYHDDEDIPQLSPTVNSHS</sequence>
<dbReference type="PANTHER" id="PTHR31965">
    <property type="entry name" value="TRANSMEMBRANE PROTEIN 42"/>
    <property type="match status" value="1"/>
</dbReference>
<evidence type="ECO:0000313" key="4">
    <source>
        <dbReference type="Proteomes" id="UP001583280"/>
    </source>
</evidence>
<feature type="region of interest" description="Disordered" evidence="1">
    <location>
        <begin position="1"/>
        <end position="38"/>
    </location>
</feature>
<feature type="transmembrane region" description="Helical" evidence="2">
    <location>
        <begin position="156"/>
        <end position="172"/>
    </location>
</feature>
<dbReference type="SUPFAM" id="SSF103481">
    <property type="entry name" value="Multidrug resistance efflux transporter EmrE"/>
    <property type="match status" value="1"/>
</dbReference>
<keyword evidence="2" id="KW-0812">Transmembrane</keyword>
<name>A0ABR3ZJY6_9PEZI</name>
<evidence type="ECO:0000256" key="1">
    <source>
        <dbReference type="SAM" id="MobiDB-lite"/>
    </source>
</evidence>
<accession>A0ABR3ZJY6</accession>
<dbReference type="EMBL" id="JAWDJO010000014">
    <property type="protein sequence ID" value="KAL1900360.1"/>
    <property type="molecule type" value="Genomic_DNA"/>
</dbReference>
<dbReference type="InterPro" id="IPR039632">
    <property type="entry name" value="TMEM42"/>
</dbReference>
<feature type="transmembrane region" description="Helical" evidence="2">
    <location>
        <begin position="96"/>
        <end position="118"/>
    </location>
</feature>
<comment type="caution">
    <text evidence="3">The sequence shown here is derived from an EMBL/GenBank/DDBJ whole genome shotgun (WGS) entry which is preliminary data.</text>
</comment>
<organism evidence="3 4">
    <name type="scientific">Ceratocystis pirilliformis</name>
    <dbReference type="NCBI Taxonomy" id="259994"/>
    <lineage>
        <taxon>Eukaryota</taxon>
        <taxon>Fungi</taxon>
        <taxon>Dikarya</taxon>
        <taxon>Ascomycota</taxon>
        <taxon>Pezizomycotina</taxon>
        <taxon>Sordariomycetes</taxon>
        <taxon>Hypocreomycetidae</taxon>
        <taxon>Microascales</taxon>
        <taxon>Ceratocystidaceae</taxon>
        <taxon>Ceratocystis</taxon>
    </lineage>
</organism>
<dbReference type="PANTHER" id="PTHR31965:SF1">
    <property type="entry name" value="TRANSMEMBRANE PROTEIN 42"/>
    <property type="match status" value="1"/>
</dbReference>
<dbReference type="InterPro" id="IPR037185">
    <property type="entry name" value="EmrE-like"/>
</dbReference>
<keyword evidence="2" id="KW-1133">Transmembrane helix</keyword>
<dbReference type="Proteomes" id="UP001583280">
    <property type="component" value="Unassembled WGS sequence"/>
</dbReference>
<feature type="compositionally biased region" description="Basic and acidic residues" evidence="1">
    <location>
        <begin position="200"/>
        <end position="211"/>
    </location>
</feature>
<reference evidence="3 4" key="1">
    <citation type="journal article" date="2024" name="IMA Fungus">
        <title>IMA Genome - F19 : A genome assembly and annotation guide to empower mycologists, including annotated draft genome sequences of Ceratocystis pirilliformis, Diaporthe australafricana, Fusarium ophioides, Paecilomyces lecythidis, and Sporothrix stenoceras.</title>
        <authorList>
            <person name="Aylward J."/>
            <person name="Wilson A.M."/>
            <person name="Visagie C.M."/>
            <person name="Spraker J."/>
            <person name="Barnes I."/>
            <person name="Buitendag C."/>
            <person name="Ceriani C."/>
            <person name="Del Mar Angel L."/>
            <person name="du Plessis D."/>
            <person name="Fuchs T."/>
            <person name="Gasser K."/>
            <person name="Kramer D."/>
            <person name="Li W."/>
            <person name="Munsamy K."/>
            <person name="Piso A."/>
            <person name="Price J.L."/>
            <person name="Sonnekus B."/>
            <person name="Thomas C."/>
            <person name="van der Nest A."/>
            <person name="van Dijk A."/>
            <person name="van Heerden A."/>
            <person name="van Vuuren N."/>
            <person name="Yilmaz N."/>
            <person name="Duong T.A."/>
            <person name="van der Merwe N.A."/>
            <person name="Wingfield M.J."/>
            <person name="Wingfield B.D."/>
        </authorList>
    </citation>
    <scope>NUCLEOTIDE SEQUENCE [LARGE SCALE GENOMIC DNA]</scope>
    <source>
        <strain evidence="3 4">CMW 12675</strain>
    </source>
</reference>
<feature type="transmembrane region" description="Helical" evidence="2">
    <location>
        <begin position="48"/>
        <end position="66"/>
    </location>
</feature>
<keyword evidence="4" id="KW-1185">Reference proteome</keyword>
<feature type="compositionally biased region" description="Polar residues" evidence="1">
    <location>
        <begin position="10"/>
        <end position="19"/>
    </location>
</feature>
<evidence type="ECO:0000256" key="2">
    <source>
        <dbReference type="SAM" id="Phobius"/>
    </source>
</evidence>
<feature type="region of interest" description="Disordered" evidence="1">
    <location>
        <begin position="176"/>
        <end position="226"/>
    </location>
</feature>
<gene>
    <name evidence="3" type="ORF">Cpir12675_001044</name>
</gene>
<evidence type="ECO:0000313" key="3">
    <source>
        <dbReference type="EMBL" id="KAL1900360.1"/>
    </source>
</evidence>
<feature type="transmembrane region" description="Helical" evidence="2">
    <location>
        <begin position="130"/>
        <end position="150"/>
    </location>
</feature>
<feature type="compositionally biased region" description="Low complexity" evidence="1">
    <location>
        <begin position="20"/>
        <end position="32"/>
    </location>
</feature>
<evidence type="ECO:0008006" key="5">
    <source>
        <dbReference type="Google" id="ProtNLM"/>
    </source>
</evidence>
<keyword evidence="2" id="KW-0472">Membrane</keyword>
<protein>
    <recommendedName>
        <fullName evidence="5">Transmembrane protein 42</fullName>
    </recommendedName>
</protein>
<proteinExistence type="predicted"/>